<dbReference type="PROSITE" id="PS50887">
    <property type="entry name" value="GGDEF"/>
    <property type="match status" value="1"/>
</dbReference>
<dbReference type="Pfam" id="PF00990">
    <property type="entry name" value="GGDEF"/>
    <property type="match status" value="1"/>
</dbReference>
<keyword evidence="3" id="KW-1133">Transmembrane helix</keyword>
<organism evidence="5 6">
    <name type="scientific">Methylobacterium goesingense</name>
    <dbReference type="NCBI Taxonomy" id="243690"/>
    <lineage>
        <taxon>Bacteria</taxon>
        <taxon>Pseudomonadati</taxon>
        <taxon>Pseudomonadota</taxon>
        <taxon>Alphaproteobacteria</taxon>
        <taxon>Hyphomicrobiales</taxon>
        <taxon>Methylobacteriaceae</taxon>
        <taxon>Methylobacterium</taxon>
    </lineage>
</organism>
<feature type="transmembrane region" description="Helical" evidence="3">
    <location>
        <begin position="147"/>
        <end position="165"/>
    </location>
</feature>
<sequence length="403" mass="43085">MLLDATTLLLVTTILTSMVGSLFLLSWSQARHVHALAIWGVAHLAGAAGSALLGLRGVIPDWISIVVANGVMITAYGLIWTGTRAFEGRAPRWVPIGVAVALWSGGCLIPAFYESLPARVIVASSLAGGFCFVAAREFWRGRAEPLVSRYPGMALLMLYALAYWIRVPLALLVPPQAGPNPLQTPWLTILCLVGMLFTLAIAFVFMSLTKERAEHLQRRAADTDALTGILSRRAFVARAEAALAARSGAQSPTVTLLLFDLDHFKRINDAYGHAVGDGVLVGFCHTMEALLPEDALFGRMGGEEFACLLTGVTPDQALVQAEFLRAAVARISVPELPQLAVSVSIGLAAAQAVPDRARGASTGEPWTGRLDGLLRRADAALYEAKRNGRDRSEIAPSTLRRAA</sequence>
<reference evidence="5 6" key="1">
    <citation type="submission" date="2024-06" db="EMBL/GenBank/DDBJ databases">
        <title>Genomic Encyclopedia of Type Strains, Phase IV (KMG-IV): sequencing the most valuable type-strain genomes for metagenomic binning, comparative biology and taxonomic classification.</title>
        <authorList>
            <person name="Goeker M."/>
        </authorList>
    </citation>
    <scope>NUCLEOTIDE SEQUENCE [LARGE SCALE GENOMIC DNA]</scope>
    <source>
        <strain evidence="5 6">DSM 21331</strain>
    </source>
</reference>
<feature type="domain" description="GGDEF" evidence="4">
    <location>
        <begin position="252"/>
        <end position="397"/>
    </location>
</feature>
<dbReference type="InterPro" id="IPR000160">
    <property type="entry name" value="GGDEF_dom"/>
</dbReference>
<evidence type="ECO:0000313" key="6">
    <source>
        <dbReference type="Proteomes" id="UP001549145"/>
    </source>
</evidence>
<evidence type="ECO:0000259" key="4">
    <source>
        <dbReference type="PROSITE" id="PS50887"/>
    </source>
</evidence>
<feature type="transmembrane region" description="Helical" evidence="3">
    <location>
        <begin position="62"/>
        <end position="81"/>
    </location>
</feature>
<dbReference type="EMBL" id="JBEPMM010000001">
    <property type="protein sequence ID" value="MET3691272.1"/>
    <property type="molecule type" value="Genomic_DNA"/>
</dbReference>
<accession>A0ABV2L0B7</accession>
<dbReference type="NCBIfam" id="TIGR00254">
    <property type="entry name" value="GGDEF"/>
    <property type="match status" value="1"/>
</dbReference>
<feature type="transmembrane region" description="Helical" evidence="3">
    <location>
        <begin position="37"/>
        <end position="56"/>
    </location>
</feature>
<gene>
    <name evidence="5" type="ORF">ABID43_000791</name>
</gene>
<protein>
    <recommendedName>
        <fullName evidence="1">diguanylate cyclase</fullName>
        <ecNumber evidence="1">2.7.7.65</ecNumber>
    </recommendedName>
</protein>
<evidence type="ECO:0000313" key="5">
    <source>
        <dbReference type="EMBL" id="MET3691272.1"/>
    </source>
</evidence>
<dbReference type="SMART" id="SM00267">
    <property type="entry name" value="GGDEF"/>
    <property type="match status" value="1"/>
</dbReference>
<dbReference type="CDD" id="cd01949">
    <property type="entry name" value="GGDEF"/>
    <property type="match status" value="1"/>
</dbReference>
<comment type="caution">
    <text evidence="5">The sequence shown here is derived from an EMBL/GenBank/DDBJ whole genome shotgun (WGS) entry which is preliminary data.</text>
</comment>
<evidence type="ECO:0000256" key="1">
    <source>
        <dbReference type="ARBA" id="ARBA00012528"/>
    </source>
</evidence>
<keyword evidence="6" id="KW-1185">Reference proteome</keyword>
<dbReference type="EC" id="2.7.7.65" evidence="1"/>
<evidence type="ECO:0000256" key="2">
    <source>
        <dbReference type="ARBA" id="ARBA00034247"/>
    </source>
</evidence>
<proteinExistence type="predicted"/>
<keyword evidence="3" id="KW-0812">Transmembrane</keyword>
<keyword evidence="3" id="KW-0472">Membrane</keyword>
<name>A0ABV2L0B7_9HYPH</name>
<dbReference type="InterPro" id="IPR043128">
    <property type="entry name" value="Rev_trsase/Diguanyl_cyclase"/>
</dbReference>
<feature type="transmembrane region" description="Helical" evidence="3">
    <location>
        <begin position="93"/>
        <end position="112"/>
    </location>
</feature>
<dbReference type="PANTHER" id="PTHR45138:SF9">
    <property type="entry name" value="DIGUANYLATE CYCLASE DGCM-RELATED"/>
    <property type="match status" value="1"/>
</dbReference>
<dbReference type="InterPro" id="IPR029787">
    <property type="entry name" value="Nucleotide_cyclase"/>
</dbReference>
<dbReference type="InterPro" id="IPR050469">
    <property type="entry name" value="Diguanylate_Cyclase"/>
</dbReference>
<dbReference type="SUPFAM" id="SSF55073">
    <property type="entry name" value="Nucleotide cyclase"/>
    <property type="match status" value="1"/>
</dbReference>
<feature type="transmembrane region" description="Helical" evidence="3">
    <location>
        <begin position="118"/>
        <end position="135"/>
    </location>
</feature>
<feature type="transmembrane region" description="Helical" evidence="3">
    <location>
        <begin position="6"/>
        <end position="25"/>
    </location>
</feature>
<dbReference type="Gene3D" id="3.30.70.270">
    <property type="match status" value="1"/>
</dbReference>
<evidence type="ECO:0000256" key="3">
    <source>
        <dbReference type="SAM" id="Phobius"/>
    </source>
</evidence>
<comment type="catalytic activity">
    <reaction evidence="2">
        <text>2 GTP = 3',3'-c-di-GMP + 2 diphosphate</text>
        <dbReference type="Rhea" id="RHEA:24898"/>
        <dbReference type="ChEBI" id="CHEBI:33019"/>
        <dbReference type="ChEBI" id="CHEBI:37565"/>
        <dbReference type="ChEBI" id="CHEBI:58805"/>
        <dbReference type="EC" id="2.7.7.65"/>
    </reaction>
</comment>
<feature type="transmembrane region" description="Helical" evidence="3">
    <location>
        <begin position="185"/>
        <end position="209"/>
    </location>
</feature>
<dbReference type="Proteomes" id="UP001549145">
    <property type="component" value="Unassembled WGS sequence"/>
</dbReference>
<dbReference type="PANTHER" id="PTHR45138">
    <property type="entry name" value="REGULATORY COMPONENTS OF SENSORY TRANSDUCTION SYSTEM"/>
    <property type="match status" value="1"/>
</dbReference>
<dbReference type="RefSeq" id="WP_238276190.1">
    <property type="nucleotide sequence ID" value="NZ_BPQL01000014.1"/>
</dbReference>